<reference evidence="1" key="1">
    <citation type="journal article" date="2015" name="Nature">
        <title>Complex archaea that bridge the gap between prokaryotes and eukaryotes.</title>
        <authorList>
            <person name="Spang A."/>
            <person name="Saw J.H."/>
            <person name="Jorgensen S.L."/>
            <person name="Zaremba-Niedzwiedzka K."/>
            <person name="Martijn J."/>
            <person name="Lind A.E."/>
            <person name="van Eijk R."/>
            <person name="Schleper C."/>
            <person name="Guy L."/>
            <person name="Ettema T.J."/>
        </authorList>
    </citation>
    <scope>NUCLEOTIDE SEQUENCE</scope>
</reference>
<evidence type="ECO:0000313" key="1">
    <source>
        <dbReference type="EMBL" id="KKM72330.1"/>
    </source>
</evidence>
<comment type="caution">
    <text evidence="1">The sequence shown here is derived from an EMBL/GenBank/DDBJ whole genome shotgun (WGS) entry which is preliminary data.</text>
</comment>
<sequence length="27" mass="3272">PKKKHEDYKTDNMYQVIAEGIRNDYSK</sequence>
<dbReference type="EMBL" id="LAZR01009492">
    <property type="protein sequence ID" value="KKM72330.1"/>
    <property type="molecule type" value="Genomic_DNA"/>
</dbReference>
<gene>
    <name evidence="1" type="ORF">LCGC14_1421700</name>
</gene>
<organism evidence="1">
    <name type="scientific">marine sediment metagenome</name>
    <dbReference type="NCBI Taxonomy" id="412755"/>
    <lineage>
        <taxon>unclassified sequences</taxon>
        <taxon>metagenomes</taxon>
        <taxon>ecological metagenomes</taxon>
    </lineage>
</organism>
<name>A0A0F9M6S0_9ZZZZ</name>
<proteinExistence type="predicted"/>
<dbReference type="AlphaFoldDB" id="A0A0F9M6S0"/>
<accession>A0A0F9M6S0</accession>
<feature type="non-terminal residue" evidence="1">
    <location>
        <position position="1"/>
    </location>
</feature>
<protein>
    <submittedName>
        <fullName evidence="1">Uncharacterized protein</fullName>
    </submittedName>
</protein>